<dbReference type="EMBL" id="CAJZBQ010000048">
    <property type="protein sequence ID" value="CAG9329728.1"/>
    <property type="molecule type" value="Genomic_DNA"/>
</dbReference>
<dbReference type="AlphaFoldDB" id="A0AAU9JVH6"/>
<protein>
    <recommendedName>
        <fullName evidence="4">Meckelin</fullName>
    </recommendedName>
</protein>
<dbReference type="GO" id="GO:0060271">
    <property type="term" value="P:cilium assembly"/>
    <property type="evidence" value="ECO:0007669"/>
    <property type="project" value="InterPro"/>
</dbReference>
<evidence type="ECO:0000256" key="1">
    <source>
        <dbReference type="SAM" id="Phobius"/>
    </source>
</evidence>
<name>A0AAU9JVH6_9CILI</name>
<keyword evidence="1" id="KW-0472">Membrane</keyword>
<feature type="transmembrane region" description="Helical" evidence="1">
    <location>
        <begin position="693"/>
        <end position="712"/>
    </location>
</feature>
<keyword evidence="1" id="KW-0812">Transmembrane</keyword>
<dbReference type="Pfam" id="PF09773">
    <property type="entry name" value="Meckelin"/>
    <property type="match status" value="1"/>
</dbReference>
<evidence type="ECO:0008006" key="4">
    <source>
        <dbReference type="Google" id="ProtNLM"/>
    </source>
</evidence>
<feature type="transmembrane region" description="Helical" evidence="1">
    <location>
        <begin position="736"/>
        <end position="757"/>
    </location>
</feature>
<accession>A0AAU9JVH6</accession>
<evidence type="ECO:0000313" key="2">
    <source>
        <dbReference type="EMBL" id="CAG9329728.1"/>
    </source>
</evidence>
<sequence>MPALIVFLVSYVLAIQTQISCNSTKYYYNTAIMDCDTCGDNKIASSDWLSCECAPGTYKDPTTNELPMFSCIACSPGAPSSDGYACQTCPNGIDQSTKDCYCSSASYEVVEEFNKDGTYLTEKTCQACSSLNYYPGPGSHSCEQCPYLDIMERDPSTYKCVCISDYTSSAGTCVKNSEVADLLTQFPLESARSVIYNYVETNKGVSQVTIAASDTFNYFYLKSLRDCNNTRSIEACQNLANLCVLQLYNEQSTVCQLYEYIEGKRKTATPSSESASDPGLKEDMAWIYYGNPADDVLDSDIVNMKVTFDSGDTDKINKLQFKLAKFMLNGTFVEYIDLTDQLILCPHSDDDTKNWKTFGTNEVYDCDLDLTPYITYSETVFYDPYLLDQDGSLIDVPVLIDNFIDTNGDKPNKGSDKSSWRLVRRFFIYDNVSGKVGTNAYIYGNDTTVLTYPKSIKLRVTLRTDADSKIYVPLLLIKYRTRLVNYIEQEDKSSHLTFISEYTMNTSGFWKVALAIFIVTNFVLILIWLLKLYIWKKNNPAIISRDGYTMKMISAGAWTFFGVWAFTMFWYLFVFTAYWFIFYKMQYHVYVLIPPQNSYPDDYVAFQVVFGLTVSFQILWVLNIIMTQAKVDFLFIDWETPGRILRPGADQIKAIIGEVRGDPPRPEYYKVSVSAWRTLFVSNELNEIQASRYINIEFTLIFTLLFLSGIGWEELGSAQPNLHTDEGSYTKSPMNMVLRFFIDSFLILVIGYTQFIIRKIISTWVPTQLHNFVDLCAITNISVFILDDALHGYYIHGCSPIGIADITLDELLKGLGKEESGTAMKRGLVPDDPTQLQTFEIYIPWRVRETYNTMTSNATDSDANSYAAAQKLNQASKLWLNRQTTTEPLTQEAMDDIRNQLNNKFKTYITDVIRNNKSQVLEKTPVQRFLSMPPTDMASFVGMPFFYRDIAMGFENIFFMGREFSLLLLDILIFDLIDIAAQNIYIAALVTYVFSKIVVWFRQDLGERNLSRKTLVDRRFLI</sequence>
<feature type="transmembrane region" description="Helical" evidence="1">
    <location>
        <begin position="509"/>
        <end position="534"/>
    </location>
</feature>
<feature type="transmembrane region" description="Helical" evidence="1">
    <location>
        <begin position="603"/>
        <end position="625"/>
    </location>
</feature>
<dbReference type="GO" id="GO:0036038">
    <property type="term" value="C:MKS complex"/>
    <property type="evidence" value="ECO:0007669"/>
    <property type="project" value="InterPro"/>
</dbReference>
<gene>
    <name evidence="2" type="ORF">BSTOLATCC_MIC49348</name>
</gene>
<feature type="transmembrane region" description="Helical" evidence="1">
    <location>
        <begin position="555"/>
        <end position="583"/>
    </location>
</feature>
<dbReference type="InterPro" id="IPR019170">
    <property type="entry name" value="Meckelin"/>
</dbReference>
<reference evidence="2" key="1">
    <citation type="submission" date="2021-09" db="EMBL/GenBank/DDBJ databases">
        <authorList>
            <consortium name="AG Swart"/>
            <person name="Singh M."/>
            <person name="Singh A."/>
            <person name="Seah K."/>
            <person name="Emmerich C."/>
        </authorList>
    </citation>
    <scope>NUCLEOTIDE SEQUENCE</scope>
    <source>
        <strain evidence="2">ATCC30299</strain>
    </source>
</reference>
<feature type="transmembrane region" description="Helical" evidence="1">
    <location>
        <begin position="957"/>
        <end position="977"/>
    </location>
</feature>
<dbReference type="Proteomes" id="UP001162131">
    <property type="component" value="Unassembled WGS sequence"/>
</dbReference>
<organism evidence="2 3">
    <name type="scientific">Blepharisma stoltei</name>
    <dbReference type="NCBI Taxonomy" id="1481888"/>
    <lineage>
        <taxon>Eukaryota</taxon>
        <taxon>Sar</taxon>
        <taxon>Alveolata</taxon>
        <taxon>Ciliophora</taxon>
        <taxon>Postciliodesmatophora</taxon>
        <taxon>Heterotrichea</taxon>
        <taxon>Heterotrichida</taxon>
        <taxon>Blepharismidae</taxon>
        <taxon>Blepharisma</taxon>
    </lineage>
</organism>
<comment type="caution">
    <text evidence="2">The sequence shown here is derived from an EMBL/GenBank/DDBJ whole genome shotgun (WGS) entry which is preliminary data.</text>
</comment>
<feature type="transmembrane region" description="Helical" evidence="1">
    <location>
        <begin position="983"/>
        <end position="1001"/>
    </location>
</feature>
<evidence type="ECO:0000313" key="3">
    <source>
        <dbReference type="Proteomes" id="UP001162131"/>
    </source>
</evidence>
<keyword evidence="1" id="KW-1133">Transmembrane helix</keyword>
<proteinExistence type="predicted"/>
<keyword evidence="3" id="KW-1185">Reference proteome</keyword>
<dbReference type="PANTHER" id="PTHR21274:SF0">
    <property type="entry name" value="MECKELIN"/>
    <property type="match status" value="1"/>
</dbReference>
<dbReference type="PANTHER" id="PTHR21274">
    <property type="entry name" value="MECKELIN"/>
    <property type="match status" value="1"/>
</dbReference>